<keyword evidence="3" id="KW-0378">Hydrolase</keyword>
<dbReference type="InterPro" id="IPR045155">
    <property type="entry name" value="Beta-lactam_cat"/>
</dbReference>
<feature type="signal peptide" evidence="1">
    <location>
        <begin position="1"/>
        <end position="31"/>
    </location>
</feature>
<sequence>MAVKKKKKLKRKIKIILLLCLSILLVGCAGAAYYITQVYEDITQKVKEVTLDYNEKAPTNSSYYFEGQRSDEEFDSSLFKFDEIKDYTVTLHFRDKDYPVIFHVEDHVKPKITLPVKEVDLYKGFSIKDLYTAKDEKSKVNVTLNMKEEDFTVGEHEFCVSAKDQSGNTEKKCQVINVIDSTPKVDVVSKVSFDYDYKNMSLEAILKDYMKKRGLTTQVAISFHSFTTGEEYFVNGNQWMVAGSTYKLPLNMYYYEQENAGKILQSDLLLYEKDDFEEGGPIGDTKKPGDKISIADLQFYSIVYSDNTASRILFKGIGGWGSYREAIKKYSSINYETPYYSNNITVHYMNDALVYLYQHLNSFPELSQRLYGVAPGDCLKRYLDVPIMQKDGCYGSAWNAAGLVMSDHPYAVSVYTSLGEAGKNVMGEINVLLYNYAQAH</sequence>
<dbReference type="Gene3D" id="3.40.710.10">
    <property type="entry name" value="DD-peptidase/beta-lactamase superfamily"/>
    <property type="match status" value="1"/>
</dbReference>
<dbReference type="PANTHER" id="PTHR35333">
    <property type="entry name" value="BETA-LACTAMASE"/>
    <property type="match status" value="1"/>
</dbReference>
<reference evidence="3 4" key="1">
    <citation type="submission" date="2020-08" db="EMBL/GenBank/DDBJ databases">
        <authorList>
            <person name="Liu C."/>
            <person name="Sun Q."/>
        </authorList>
    </citation>
    <scope>NUCLEOTIDE SEQUENCE [LARGE SCALE GENOMIC DNA]</scope>
    <source>
        <strain evidence="3 4">NSJ-61</strain>
    </source>
</reference>
<dbReference type="GO" id="GO:0046677">
    <property type="term" value="P:response to antibiotic"/>
    <property type="evidence" value="ECO:0007669"/>
    <property type="project" value="InterPro"/>
</dbReference>
<evidence type="ECO:0000256" key="1">
    <source>
        <dbReference type="SAM" id="SignalP"/>
    </source>
</evidence>
<feature type="domain" description="Beta-lactamase class A catalytic" evidence="2">
    <location>
        <begin position="221"/>
        <end position="416"/>
    </location>
</feature>
<organism evidence="3 4">
    <name type="scientific">[Eubacterium] hominis</name>
    <dbReference type="NCBI Taxonomy" id="2764325"/>
    <lineage>
        <taxon>Bacteria</taxon>
        <taxon>Bacillati</taxon>
        <taxon>Bacillota</taxon>
        <taxon>Erysipelotrichia</taxon>
        <taxon>Erysipelotrichales</taxon>
        <taxon>Erysipelotrichaceae</taxon>
        <taxon>Amedibacillus</taxon>
    </lineage>
</organism>
<dbReference type="EMBL" id="CP060636">
    <property type="protein sequence ID" value="QNM13933.1"/>
    <property type="molecule type" value="Genomic_DNA"/>
</dbReference>
<dbReference type="GO" id="GO:0008800">
    <property type="term" value="F:beta-lactamase activity"/>
    <property type="evidence" value="ECO:0007669"/>
    <property type="project" value="InterPro"/>
</dbReference>
<keyword evidence="4" id="KW-1185">Reference proteome</keyword>
<dbReference type="GO" id="GO:0030655">
    <property type="term" value="P:beta-lactam antibiotic catabolic process"/>
    <property type="evidence" value="ECO:0007669"/>
    <property type="project" value="InterPro"/>
</dbReference>
<dbReference type="KEGG" id="ehn:H9Q80_08345"/>
<accession>A0A7G9GT01</accession>
<dbReference type="Pfam" id="PF13354">
    <property type="entry name" value="Beta-lactamase2"/>
    <property type="match status" value="1"/>
</dbReference>
<dbReference type="SUPFAM" id="SSF56601">
    <property type="entry name" value="beta-lactamase/transpeptidase-like"/>
    <property type="match status" value="1"/>
</dbReference>
<dbReference type="PANTHER" id="PTHR35333:SF3">
    <property type="entry name" value="BETA-LACTAMASE-TYPE TRANSPEPTIDASE FOLD CONTAINING PROTEIN"/>
    <property type="match status" value="1"/>
</dbReference>
<dbReference type="RefSeq" id="WP_158552710.1">
    <property type="nucleotide sequence ID" value="NZ_CP060636.1"/>
</dbReference>
<name>A0A7G9GT01_9FIRM</name>
<dbReference type="PROSITE" id="PS51257">
    <property type="entry name" value="PROKAR_LIPOPROTEIN"/>
    <property type="match status" value="1"/>
</dbReference>
<evidence type="ECO:0000259" key="2">
    <source>
        <dbReference type="Pfam" id="PF13354"/>
    </source>
</evidence>
<dbReference type="InterPro" id="IPR000871">
    <property type="entry name" value="Beta-lactam_class-A"/>
</dbReference>
<protein>
    <submittedName>
        <fullName evidence="3">Serine hydrolase</fullName>
    </submittedName>
</protein>
<dbReference type="AlphaFoldDB" id="A0A7G9GT01"/>
<gene>
    <name evidence="3" type="ORF">H9Q80_08345</name>
</gene>
<dbReference type="Proteomes" id="UP000515856">
    <property type="component" value="Chromosome"/>
</dbReference>
<evidence type="ECO:0000313" key="4">
    <source>
        <dbReference type="Proteomes" id="UP000515856"/>
    </source>
</evidence>
<feature type="chain" id="PRO_5028805804" evidence="1">
    <location>
        <begin position="32"/>
        <end position="440"/>
    </location>
</feature>
<dbReference type="InterPro" id="IPR012338">
    <property type="entry name" value="Beta-lactam/transpept-like"/>
</dbReference>
<keyword evidence="1" id="KW-0732">Signal</keyword>
<evidence type="ECO:0000313" key="3">
    <source>
        <dbReference type="EMBL" id="QNM13933.1"/>
    </source>
</evidence>
<proteinExistence type="predicted"/>